<evidence type="ECO:0000313" key="4">
    <source>
        <dbReference type="EMBL" id="MBB1117240.1"/>
    </source>
</evidence>
<feature type="transmembrane region" description="Helical" evidence="2">
    <location>
        <begin position="20"/>
        <end position="44"/>
    </location>
</feature>
<comment type="caution">
    <text evidence="4">The sequence shown here is derived from an EMBL/GenBank/DDBJ whole genome shotgun (WGS) entry which is preliminary data.</text>
</comment>
<organism evidence="4 5">
    <name type="scientific">Stenotrophomonas koreensis</name>
    <dbReference type="NCBI Taxonomy" id="266128"/>
    <lineage>
        <taxon>Bacteria</taxon>
        <taxon>Pseudomonadati</taxon>
        <taxon>Pseudomonadota</taxon>
        <taxon>Gammaproteobacteria</taxon>
        <taxon>Lysobacterales</taxon>
        <taxon>Lysobacteraceae</taxon>
        <taxon>Stenotrophomonas</taxon>
    </lineage>
</organism>
<dbReference type="EMBL" id="JACIUV010000004">
    <property type="protein sequence ID" value="MBB1117240.1"/>
    <property type="molecule type" value="Genomic_DNA"/>
</dbReference>
<dbReference type="InterPro" id="IPR005182">
    <property type="entry name" value="YdbS-like_PH"/>
</dbReference>
<feature type="domain" description="YdbS-like PH" evidence="3">
    <location>
        <begin position="278"/>
        <end position="334"/>
    </location>
</feature>
<dbReference type="PANTHER" id="PTHR34473">
    <property type="entry name" value="UPF0699 TRANSMEMBRANE PROTEIN YDBS"/>
    <property type="match status" value="1"/>
</dbReference>
<gene>
    <name evidence="4" type="ORF">H4O09_09300</name>
</gene>
<proteinExistence type="predicted"/>
<sequence length="536" mass="59053">MNTPPPLPPLAEKEQLLHPWSWLFVLLAQLRQFLFPLVALVIFGQRSAGREDSYQMVTMVIVAAVLVASALLRYFTYRYAIGADRVSVRSGLLARNRREIPFARIHNVAVQQNLLHRLFGVAEIRLESAGSKHPEAEMRVLRLDQALALEQLVRQHGRSPSPPQADPADSGGNDGPASATAGSQLLLALRALDLVRLGLVSNRGMVVVAAAIGAVFQLVPREVVGDLIKAHARQAMGMANGAALSTTSAILLAVLSLVLVLLMTRLLSVALAFVQYHRFVLSRADGRLTVERGLFSRSRSSVGQRRIQAWSLHQGLLQRWLRVQQLKVDIAAGNAEDNNSRNLRELAPIASQQQCTQLIQTLAPELAWPPSQWQPVAPRQAWRLCLPALLLWQPLLITALWQLAGSWALLCLCWLPVTVWRAWRSVGFMGYHVDAHAVMVRGGWWQRWWRMAQTAKVQGLRLRRSPLDRLCGTASLLLDTAGSSMGGPRLQLALLPVAQAQQLLEQLSARISRPRVASSADAAAPVTQVPADLQPT</sequence>
<evidence type="ECO:0000259" key="3">
    <source>
        <dbReference type="Pfam" id="PF03703"/>
    </source>
</evidence>
<dbReference type="RefSeq" id="WP_182622308.1">
    <property type="nucleotide sequence ID" value="NZ_JACIUV010000004.1"/>
</dbReference>
<dbReference type="Proteomes" id="UP000550609">
    <property type="component" value="Unassembled WGS sequence"/>
</dbReference>
<dbReference type="PANTHER" id="PTHR34473:SF2">
    <property type="entry name" value="UPF0699 TRANSMEMBRANE PROTEIN YDBT"/>
    <property type="match status" value="1"/>
</dbReference>
<dbReference type="InterPro" id="IPR014529">
    <property type="entry name" value="UCP026631"/>
</dbReference>
<feature type="transmembrane region" description="Helical" evidence="2">
    <location>
        <begin position="249"/>
        <end position="274"/>
    </location>
</feature>
<feature type="domain" description="YdbS-like PH" evidence="3">
    <location>
        <begin position="427"/>
        <end position="507"/>
    </location>
</feature>
<reference evidence="4 5" key="1">
    <citation type="submission" date="2020-08" db="EMBL/GenBank/DDBJ databases">
        <title>Stenotrophomonas sp. W1S232.</title>
        <authorList>
            <person name="Deng Y."/>
        </authorList>
    </citation>
    <scope>NUCLEOTIDE SEQUENCE [LARGE SCALE GENOMIC DNA]</scope>
    <source>
        <strain evidence="4 5">W1S232</strain>
    </source>
</reference>
<feature type="region of interest" description="Disordered" evidence="1">
    <location>
        <begin position="154"/>
        <end position="177"/>
    </location>
</feature>
<evidence type="ECO:0000256" key="2">
    <source>
        <dbReference type="SAM" id="Phobius"/>
    </source>
</evidence>
<protein>
    <submittedName>
        <fullName evidence="4">PH domain-containing protein</fullName>
    </submittedName>
</protein>
<dbReference type="Pfam" id="PF03703">
    <property type="entry name" value="bPH_2"/>
    <property type="match status" value="3"/>
</dbReference>
<name>A0A7W3V0H2_9GAMM</name>
<accession>A0A7W3V0H2</accession>
<evidence type="ECO:0000313" key="5">
    <source>
        <dbReference type="Proteomes" id="UP000550609"/>
    </source>
</evidence>
<feature type="domain" description="YdbS-like PH" evidence="3">
    <location>
        <begin position="74"/>
        <end position="151"/>
    </location>
</feature>
<dbReference type="AlphaFoldDB" id="A0A7W3V0H2"/>
<keyword evidence="2" id="KW-0812">Transmembrane</keyword>
<evidence type="ECO:0000256" key="1">
    <source>
        <dbReference type="SAM" id="MobiDB-lite"/>
    </source>
</evidence>
<feature type="transmembrane region" description="Helical" evidence="2">
    <location>
        <begin position="56"/>
        <end position="75"/>
    </location>
</feature>
<keyword evidence="2" id="KW-1133">Transmembrane helix</keyword>
<keyword evidence="2" id="KW-0472">Membrane</keyword>
<dbReference type="PIRSF" id="PIRSF026631">
    <property type="entry name" value="UCP026631"/>
    <property type="match status" value="1"/>
</dbReference>